<keyword evidence="5" id="KW-0479">Metal-binding</keyword>
<keyword evidence="6" id="KW-0378">Hydrolase</keyword>
<evidence type="ECO:0000313" key="12">
    <source>
        <dbReference type="EMBL" id="TFZ39665.1"/>
    </source>
</evidence>
<evidence type="ECO:0000256" key="7">
    <source>
        <dbReference type="ARBA" id="ARBA00022833"/>
    </source>
</evidence>
<keyword evidence="4" id="KW-0808">Transferase</keyword>
<dbReference type="OrthoDB" id="4279at2"/>
<comment type="function">
    <text evidence="2">Purine nucleoside enzyme that catalyzes the phosphorolysis of adenosine and inosine nucleosides, yielding D-ribose 1-phosphate and the respective free bases, adenine and hypoxanthine. Also catalyzes the phosphorolysis of S-methyl-5'-thioadenosine into adenine and S-methyl-5-thio-alpha-D-ribose 1-phosphate. Also has adenosine deaminase activity.</text>
</comment>
<dbReference type="PANTHER" id="PTHR30616">
    <property type="entry name" value="UNCHARACTERIZED PROTEIN YFIH"/>
    <property type="match status" value="1"/>
</dbReference>
<dbReference type="Proteomes" id="UP000298381">
    <property type="component" value="Unassembled WGS sequence"/>
</dbReference>
<dbReference type="GO" id="GO:0005507">
    <property type="term" value="F:copper ion binding"/>
    <property type="evidence" value="ECO:0007669"/>
    <property type="project" value="TreeGrafter"/>
</dbReference>
<reference evidence="12 13" key="1">
    <citation type="submission" date="2019-03" db="EMBL/GenBank/DDBJ databases">
        <title>Draft genome sequence data and analysis of a Fermenting Bacterium, Soehngenia longevitae strain 1933PT, isolated from petroleum reservoir in Azerbaijan.</title>
        <authorList>
            <person name="Grouzdev D.S."/>
            <person name="Bidzhieva S.K."/>
            <person name="Sokolova D.S."/>
            <person name="Tourova T.P."/>
            <person name="Poltaraus A.B."/>
            <person name="Nazina T.N."/>
        </authorList>
    </citation>
    <scope>NUCLEOTIDE SEQUENCE [LARGE SCALE GENOMIC DNA]</scope>
    <source>
        <strain evidence="12 13">1933P</strain>
    </source>
</reference>
<dbReference type="EMBL" id="SRIB01000010">
    <property type="protein sequence ID" value="TFZ39665.1"/>
    <property type="molecule type" value="Genomic_DNA"/>
</dbReference>
<dbReference type="InterPro" id="IPR011324">
    <property type="entry name" value="Cytotoxic_necrot_fac-like_cat"/>
</dbReference>
<evidence type="ECO:0000256" key="2">
    <source>
        <dbReference type="ARBA" id="ARBA00003215"/>
    </source>
</evidence>
<dbReference type="CDD" id="cd16833">
    <property type="entry name" value="YfiH"/>
    <property type="match status" value="1"/>
</dbReference>
<evidence type="ECO:0000256" key="5">
    <source>
        <dbReference type="ARBA" id="ARBA00022723"/>
    </source>
</evidence>
<evidence type="ECO:0000256" key="9">
    <source>
        <dbReference type="ARBA" id="ARBA00048968"/>
    </source>
</evidence>
<dbReference type="GO" id="GO:0016787">
    <property type="term" value="F:hydrolase activity"/>
    <property type="evidence" value="ECO:0007669"/>
    <property type="project" value="UniProtKB-KW"/>
</dbReference>
<comment type="caution">
    <text evidence="12">The sequence shown here is derived from an EMBL/GenBank/DDBJ whole genome shotgun (WGS) entry which is preliminary data.</text>
</comment>
<keyword evidence="13" id="KW-1185">Reference proteome</keyword>
<protein>
    <recommendedName>
        <fullName evidence="11">Purine nucleoside phosphorylase</fullName>
    </recommendedName>
</protein>
<gene>
    <name evidence="12" type="primary">pgeF</name>
    <name evidence="12" type="ORF">E4100_07555</name>
</gene>
<evidence type="ECO:0000256" key="8">
    <source>
        <dbReference type="ARBA" id="ARBA00047989"/>
    </source>
</evidence>
<accession>A0A4Z0D2W1</accession>
<evidence type="ECO:0000256" key="3">
    <source>
        <dbReference type="ARBA" id="ARBA00007353"/>
    </source>
</evidence>
<dbReference type="NCBIfam" id="TIGR00726">
    <property type="entry name" value="peptidoglycan editing factor PgeF"/>
    <property type="match status" value="1"/>
</dbReference>
<dbReference type="GO" id="GO:0017061">
    <property type="term" value="F:S-methyl-5-thioadenosine phosphorylase activity"/>
    <property type="evidence" value="ECO:0007669"/>
    <property type="project" value="UniProtKB-EC"/>
</dbReference>
<dbReference type="Gene3D" id="3.60.140.10">
    <property type="entry name" value="CNF1/YfiH-like putative cysteine hydrolases"/>
    <property type="match status" value="1"/>
</dbReference>
<organism evidence="12 13">
    <name type="scientific">Soehngenia longivitae</name>
    <dbReference type="NCBI Taxonomy" id="2562294"/>
    <lineage>
        <taxon>Bacteria</taxon>
        <taxon>Bacillati</taxon>
        <taxon>Bacillota</taxon>
        <taxon>Tissierellia</taxon>
        <taxon>Tissierellales</taxon>
        <taxon>Tissierellaceae</taxon>
        <taxon>Soehngenia</taxon>
    </lineage>
</organism>
<comment type="similarity">
    <text evidence="3 11">Belongs to the purine nucleoside phosphorylase YfiH/LACC1 family.</text>
</comment>
<sequence>MNYEIIEHNKHKFIYVDELKKMGLYHCFTAKDMDLGVKTTKNPMLVNKNLELIYDFLGKKPTVLFNGFQVHGDNIKIIRSIEDGFENDTGRYFPDTDGLMTSKRGIGLITRFADCTPIVVYDPINKVHANIHSGWRGTLKTIVNKAIDVMAENFSSNVSDIIVVLGPSISKEDFEVEEDVYSMFKERFSNISDFSVAKNETKYLIDLKGIIKYVLLEKGMKQKNIVDIDLSTYSTSFLHSYRRDKEEYGLMGAITLI</sequence>
<dbReference type="Pfam" id="PF02578">
    <property type="entry name" value="Cu-oxidase_4"/>
    <property type="match status" value="1"/>
</dbReference>
<evidence type="ECO:0000256" key="10">
    <source>
        <dbReference type="ARBA" id="ARBA00049893"/>
    </source>
</evidence>
<dbReference type="RefSeq" id="WP_135271433.1">
    <property type="nucleotide sequence ID" value="NZ_SRIB01000010.1"/>
</dbReference>
<evidence type="ECO:0000256" key="1">
    <source>
        <dbReference type="ARBA" id="ARBA00000553"/>
    </source>
</evidence>
<evidence type="ECO:0000313" key="13">
    <source>
        <dbReference type="Proteomes" id="UP000298381"/>
    </source>
</evidence>
<proteinExistence type="inferred from homology"/>
<comment type="catalytic activity">
    <reaction evidence="9">
        <text>adenosine + phosphate = alpha-D-ribose 1-phosphate + adenine</text>
        <dbReference type="Rhea" id="RHEA:27642"/>
        <dbReference type="ChEBI" id="CHEBI:16335"/>
        <dbReference type="ChEBI" id="CHEBI:16708"/>
        <dbReference type="ChEBI" id="CHEBI:43474"/>
        <dbReference type="ChEBI" id="CHEBI:57720"/>
        <dbReference type="EC" id="2.4.2.1"/>
    </reaction>
    <physiologicalReaction direction="left-to-right" evidence="9">
        <dbReference type="Rhea" id="RHEA:27643"/>
    </physiologicalReaction>
</comment>
<evidence type="ECO:0000256" key="11">
    <source>
        <dbReference type="RuleBase" id="RU361274"/>
    </source>
</evidence>
<dbReference type="PANTHER" id="PTHR30616:SF2">
    <property type="entry name" value="PURINE NUCLEOSIDE PHOSPHORYLASE LACC1"/>
    <property type="match status" value="1"/>
</dbReference>
<comment type="catalytic activity">
    <reaction evidence="1">
        <text>inosine + phosphate = alpha-D-ribose 1-phosphate + hypoxanthine</text>
        <dbReference type="Rhea" id="RHEA:27646"/>
        <dbReference type="ChEBI" id="CHEBI:17368"/>
        <dbReference type="ChEBI" id="CHEBI:17596"/>
        <dbReference type="ChEBI" id="CHEBI:43474"/>
        <dbReference type="ChEBI" id="CHEBI:57720"/>
        <dbReference type="EC" id="2.4.2.1"/>
    </reaction>
    <physiologicalReaction direction="left-to-right" evidence="1">
        <dbReference type="Rhea" id="RHEA:27647"/>
    </physiologicalReaction>
</comment>
<evidence type="ECO:0000256" key="4">
    <source>
        <dbReference type="ARBA" id="ARBA00022679"/>
    </source>
</evidence>
<dbReference type="InterPro" id="IPR003730">
    <property type="entry name" value="Cu_polyphenol_OxRdtase"/>
</dbReference>
<dbReference type="InterPro" id="IPR038371">
    <property type="entry name" value="Cu_polyphenol_OxRdtase_sf"/>
</dbReference>
<comment type="catalytic activity">
    <reaction evidence="10">
        <text>S-methyl-5'-thioadenosine + phosphate = 5-(methylsulfanyl)-alpha-D-ribose 1-phosphate + adenine</text>
        <dbReference type="Rhea" id="RHEA:11852"/>
        <dbReference type="ChEBI" id="CHEBI:16708"/>
        <dbReference type="ChEBI" id="CHEBI:17509"/>
        <dbReference type="ChEBI" id="CHEBI:43474"/>
        <dbReference type="ChEBI" id="CHEBI:58533"/>
        <dbReference type="EC" id="2.4.2.28"/>
    </reaction>
    <physiologicalReaction direction="left-to-right" evidence="10">
        <dbReference type="Rhea" id="RHEA:11853"/>
    </physiologicalReaction>
</comment>
<dbReference type="AlphaFoldDB" id="A0A4Z0D2W1"/>
<keyword evidence="7" id="KW-0862">Zinc</keyword>
<name>A0A4Z0D2W1_9FIRM</name>
<comment type="catalytic activity">
    <reaction evidence="8">
        <text>adenosine + H2O + H(+) = inosine + NH4(+)</text>
        <dbReference type="Rhea" id="RHEA:24408"/>
        <dbReference type="ChEBI" id="CHEBI:15377"/>
        <dbReference type="ChEBI" id="CHEBI:15378"/>
        <dbReference type="ChEBI" id="CHEBI:16335"/>
        <dbReference type="ChEBI" id="CHEBI:17596"/>
        <dbReference type="ChEBI" id="CHEBI:28938"/>
        <dbReference type="EC" id="3.5.4.4"/>
    </reaction>
    <physiologicalReaction direction="left-to-right" evidence="8">
        <dbReference type="Rhea" id="RHEA:24409"/>
    </physiologicalReaction>
</comment>
<dbReference type="SUPFAM" id="SSF64438">
    <property type="entry name" value="CNF1/YfiH-like putative cysteine hydrolases"/>
    <property type="match status" value="1"/>
</dbReference>
<evidence type="ECO:0000256" key="6">
    <source>
        <dbReference type="ARBA" id="ARBA00022801"/>
    </source>
</evidence>